<organism evidence="6 7">
    <name type="scientific">Meloidogyne enterolobii</name>
    <name type="common">Root-knot nematode worm</name>
    <name type="synonym">Meloidogyne mayaguensis</name>
    <dbReference type="NCBI Taxonomy" id="390850"/>
    <lineage>
        <taxon>Eukaryota</taxon>
        <taxon>Metazoa</taxon>
        <taxon>Ecdysozoa</taxon>
        <taxon>Nematoda</taxon>
        <taxon>Chromadorea</taxon>
        <taxon>Rhabditida</taxon>
        <taxon>Tylenchina</taxon>
        <taxon>Tylenchomorpha</taxon>
        <taxon>Tylenchoidea</taxon>
        <taxon>Meloidogynidae</taxon>
        <taxon>Meloidogyninae</taxon>
        <taxon>Meloidogyne</taxon>
    </lineage>
</organism>
<evidence type="ECO:0000256" key="1">
    <source>
        <dbReference type="ARBA" id="ARBA00007174"/>
    </source>
</evidence>
<comment type="catalytic activity">
    <reaction evidence="4">
        <text>L-methionyl-[protein] + [thioredoxin]-disulfide + H2O = L-methionyl-(R)-S-oxide-[protein] + [thioredoxin]-dithiol</text>
        <dbReference type="Rhea" id="RHEA:24164"/>
        <dbReference type="Rhea" id="RHEA-COMP:10698"/>
        <dbReference type="Rhea" id="RHEA-COMP:10700"/>
        <dbReference type="Rhea" id="RHEA-COMP:12313"/>
        <dbReference type="Rhea" id="RHEA-COMP:12314"/>
        <dbReference type="ChEBI" id="CHEBI:15377"/>
        <dbReference type="ChEBI" id="CHEBI:16044"/>
        <dbReference type="ChEBI" id="CHEBI:29950"/>
        <dbReference type="ChEBI" id="CHEBI:45764"/>
        <dbReference type="ChEBI" id="CHEBI:50058"/>
        <dbReference type="EC" id="1.8.4.12"/>
    </reaction>
</comment>
<dbReference type="InterPro" id="IPR002579">
    <property type="entry name" value="Met_Sox_Rdtase_MsrB_dom"/>
</dbReference>
<name>A0A6V7U7Y6_MELEN</name>
<feature type="domain" description="MsrB" evidence="5">
    <location>
        <begin position="41"/>
        <end position="93"/>
    </location>
</feature>
<dbReference type="Pfam" id="PF01641">
    <property type="entry name" value="SelR"/>
    <property type="match status" value="1"/>
</dbReference>
<evidence type="ECO:0000313" key="7">
    <source>
        <dbReference type="Proteomes" id="UP000580250"/>
    </source>
</evidence>
<evidence type="ECO:0000256" key="2">
    <source>
        <dbReference type="ARBA" id="ARBA00012499"/>
    </source>
</evidence>
<dbReference type="GO" id="GO:0033743">
    <property type="term" value="F:peptide-methionine (R)-S-oxide reductase activity"/>
    <property type="evidence" value="ECO:0007669"/>
    <property type="project" value="UniProtKB-EC"/>
</dbReference>
<comment type="caution">
    <text evidence="6">The sequence shown here is derived from an EMBL/GenBank/DDBJ whole genome shotgun (WGS) entry which is preliminary data.</text>
</comment>
<accession>A0A6V7U7Y6</accession>
<dbReference type="EC" id="1.8.4.12" evidence="2"/>
<comment type="similarity">
    <text evidence="1">Belongs to the MsrB Met sulfoxide reductase family.</text>
</comment>
<dbReference type="GO" id="GO:0030091">
    <property type="term" value="P:protein repair"/>
    <property type="evidence" value="ECO:0007669"/>
    <property type="project" value="InterPro"/>
</dbReference>
<dbReference type="InterPro" id="IPR028427">
    <property type="entry name" value="Met_Sox_Rdtase_MsrB"/>
</dbReference>
<dbReference type="GO" id="GO:0005737">
    <property type="term" value="C:cytoplasm"/>
    <property type="evidence" value="ECO:0007669"/>
    <property type="project" value="TreeGrafter"/>
</dbReference>
<dbReference type="SUPFAM" id="SSF51316">
    <property type="entry name" value="Mss4-like"/>
    <property type="match status" value="1"/>
</dbReference>
<dbReference type="PANTHER" id="PTHR10173:SF52">
    <property type="entry name" value="METHIONINE-R-SULFOXIDE REDUCTASE B1"/>
    <property type="match status" value="1"/>
</dbReference>
<sequence>MKRLNNIFFKFLNKMSASKTNLPKSAFEKLGLNKNPKEVTEEEWKKVLTSEQFEITRKAGTELAFTGKYDKHFISGGKYVCICCGVDLFFVRE</sequence>
<evidence type="ECO:0000313" key="6">
    <source>
        <dbReference type="EMBL" id="CAD2145915.1"/>
    </source>
</evidence>
<reference evidence="6 7" key="1">
    <citation type="submission" date="2020-08" db="EMBL/GenBank/DDBJ databases">
        <authorList>
            <person name="Koutsovoulos G."/>
            <person name="Danchin GJ E."/>
        </authorList>
    </citation>
    <scope>NUCLEOTIDE SEQUENCE [LARGE SCALE GENOMIC DNA]</scope>
</reference>
<dbReference type="PANTHER" id="PTHR10173">
    <property type="entry name" value="METHIONINE SULFOXIDE REDUCTASE"/>
    <property type="match status" value="1"/>
</dbReference>
<dbReference type="Proteomes" id="UP000580250">
    <property type="component" value="Unassembled WGS sequence"/>
</dbReference>
<dbReference type="PROSITE" id="PS51790">
    <property type="entry name" value="MSRB"/>
    <property type="match status" value="1"/>
</dbReference>
<dbReference type="AlphaFoldDB" id="A0A6V7U7Y6"/>
<dbReference type="InterPro" id="IPR011057">
    <property type="entry name" value="Mss4-like_sf"/>
</dbReference>
<dbReference type="GO" id="GO:0006979">
    <property type="term" value="P:response to oxidative stress"/>
    <property type="evidence" value="ECO:0007669"/>
    <property type="project" value="InterPro"/>
</dbReference>
<gene>
    <name evidence="6" type="ORF">MENT_LOCUS8434</name>
</gene>
<dbReference type="OrthoDB" id="44061at2759"/>
<proteinExistence type="inferred from homology"/>
<protein>
    <recommendedName>
        <fullName evidence="2">peptide-methionine (R)-S-oxide reductase</fullName>
        <ecNumber evidence="2">1.8.4.12</ecNumber>
    </recommendedName>
</protein>
<dbReference type="EMBL" id="CAJEWN010000036">
    <property type="protein sequence ID" value="CAD2145915.1"/>
    <property type="molecule type" value="Genomic_DNA"/>
</dbReference>
<evidence type="ECO:0000259" key="5">
    <source>
        <dbReference type="PROSITE" id="PS51790"/>
    </source>
</evidence>
<evidence type="ECO:0000256" key="4">
    <source>
        <dbReference type="ARBA" id="ARBA00048488"/>
    </source>
</evidence>
<keyword evidence="3" id="KW-0560">Oxidoreductase</keyword>
<dbReference type="Gene3D" id="2.170.150.20">
    <property type="entry name" value="Peptide methionine sulfoxide reductase"/>
    <property type="match status" value="1"/>
</dbReference>
<evidence type="ECO:0000256" key="3">
    <source>
        <dbReference type="ARBA" id="ARBA00023002"/>
    </source>
</evidence>